<dbReference type="Proteomes" id="UP000009131">
    <property type="component" value="Unassembled WGS sequence"/>
</dbReference>
<dbReference type="InterPro" id="IPR033034">
    <property type="entry name" value="NDUFB9"/>
</dbReference>
<feature type="domain" description="Complex 1 LYR protein" evidence="16">
    <location>
        <begin position="18"/>
        <end position="71"/>
    </location>
</feature>
<evidence type="ECO:0000256" key="5">
    <source>
        <dbReference type="ARBA" id="ARBA00018684"/>
    </source>
</evidence>
<dbReference type="eggNOG" id="ENOG502S7CC">
    <property type="taxonomic scope" value="Eukaryota"/>
</dbReference>
<dbReference type="OMA" id="KWERNAP"/>
<dbReference type="HOGENOM" id="CLU_108081_1_1_1"/>
<evidence type="ECO:0000256" key="2">
    <source>
        <dbReference type="ARBA" id="ARBA00004443"/>
    </source>
</evidence>
<dbReference type="Pfam" id="PF05347">
    <property type="entry name" value="Complex1_LYR"/>
    <property type="match status" value="1"/>
</dbReference>
<evidence type="ECO:0000256" key="1">
    <source>
        <dbReference type="ARBA" id="ARBA00002920"/>
    </source>
</evidence>
<keyword evidence="7" id="KW-0597">Phosphoprotein</keyword>
<evidence type="ECO:0000256" key="15">
    <source>
        <dbReference type="ARBA" id="ARBA00032528"/>
    </source>
</evidence>
<evidence type="ECO:0000256" key="4">
    <source>
        <dbReference type="ARBA" id="ARBA00011790"/>
    </source>
</evidence>
<dbReference type="STRING" id="764103.G7E638"/>
<comment type="similarity">
    <text evidence="3">Belongs to the complex I LYR family.</text>
</comment>
<evidence type="ECO:0000256" key="14">
    <source>
        <dbReference type="ARBA" id="ARBA00030192"/>
    </source>
</evidence>
<evidence type="ECO:0000256" key="13">
    <source>
        <dbReference type="ARBA" id="ARBA00023136"/>
    </source>
</evidence>
<dbReference type="OrthoDB" id="13598at2759"/>
<reference evidence="17 18" key="2">
    <citation type="journal article" date="2012" name="Open Biol.">
        <title>Characteristics of nucleosomes and linker DNA regions on the genome of the basidiomycete Mixia osmundae revealed by mono- and dinucleosome mapping.</title>
        <authorList>
            <person name="Nishida H."/>
            <person name="Kondo S."/>
            <person name="Matsumoto T."/>
            <person name="Suzuki Y."/>
            <person name="Yoshikawa H."/>
            <person name="Taylor T.D."/>
            <person name="Sugiyama J."/>
        </authorList>
    </citation>
    <scope>NUCLEOTIDE SEQUENCE [LARGE SCALE GENOMIC DNA]</scope>
    <source>
        <strain evidence="18">CBS 9802 / IAM 14324 / JCM 22182 / KY 12970</strain>
    </source>
</reference>
<evidence type="ECO:0000256" key="6">
    <source>
        <dbReference type="ARBA" id="ARBA00022448"/>
    </source>
</evidence>
<dbReference type="GO" id="GO:0005743">
    <property type="term" value="C:mitochondrial inner membrane"/>
    <property type="evidence" value="ECO:0007669"/>
    <property type="project" value="UniProtKB-SubCell"/>
</dbReference>
<evidence type="ECO:0000256" key="7">
    <source>
        <dbReference type="ARBA" id="ARBA00022553"/>
    </source>
</evidence>
<keyword evidence="6" id="KW-0813">Transport</keyword>
<reference evidence="17 18" key="1">
    <citation type="journal article" date="2011" name="J. Gen. Appl. Microbiol.">
        <title>Draft genome sequencing of the enigmatic basidiomycete Mixia osmundae.</title>
        <authorList>
            <person name="Nishida H."/>
            <person name="Nagatsuka Y."/>
            <person name="Sugiyama J."/>
        </authorList>
    </citation>
    <scope>NUCLEOTIDE SEQUENCE [LARGE SCALE GENOMIC DNA]</scope>
    <source>
        <strain evidence="18">CBS 9802 / IAM 14324 / JCM 22182 / KY 12970</strain>
    </source>
</reference>
<dbReference type="PANTHER" id="PTHR12868:SF0">
    <property type="entry name" value="NADH DEHYDROGENASE [UBIQUINONE] 1 BETA SUBCOMPLEX SUBUNIT 9"/>
    <property type="match status" value="1"/>
</dbReference>
<accession>G7E638</accession>
<evidence type="ECO:0000313" key="18">
    <source>
        <dbReference type="Proteomes" id="UP000009131"/>
    </source>
</evidence>
<organism evidence="17 18">
    <name type="scientific">Mixia osmundae (strain CBS 9802 / IAM 14324 / JCM 22182 / KY 12970)</name>
    <dbReference type="NCBI Taxonomy" id="764103"/>
    <lineage>
        <taxon>Eukaryota</taxon>
        <taxon>Fungi</taxon>
        <taxon>Dikarya</taxon>
        <taxon>Basidiomycota</taxon>
        <taxon>Pucciniomycotina</taxon>
        <taxon>Mixiomycetes</taxon>
        <taxon>Mixiales</taxon>
        <taxon>Mixiaceae</taxon>
        <taxon>Mixia</taxon>
    </lineage>
</organism>
<proteinExistence type="inferred from homology"/>
<dbReference type="InParanoid" id="G7E638"/>
<comment type="subcellular location">
    <subcellularLocation>
        <location evidence="2">Mitochondrion inner membrane</location>
        <topology evidence="2">Peripheral membrane protein</topology>
        <orientation evidence="2">Matrix side</orientation>
    </subcellularLocation>
</comment>
<evidence type="ECO:0000256" key="10">
    <source>
        <dbReference type="ARBA" id="ARBA00022982"/>
    </source>
</evidence>
<dbReference type="CDD" id="cd20263">
    <property type="entry name" value="Complex1_LYR_NDUFB9_LYRM3"/>
    <property type="match status" value="1"/>
</dbReference>
<comment type="subunit">
    <text evidence="4">Mammalian complex I is composed of 45 different subunits.</text>
</comment>
<comment type="caution">
    <text evidence="17">The sequence shown here is derived from an EMBL/GenBank/DDBJ whole genome shotgun (WGS) entry which is preliminary data.</text>
</comment>
<evidence type="ECO:0000259" key="16">
    <source>
        <dbReference type="Pfam" id="PF05347"/>
    </source>
</evidence>
<keyword evidence="12" id="KW-0496">Mitochondrion</keyword>
<keyword evidence="8" id="KW-0679">Respiratory chain</keyword>
<keyword evidence="18" id="KW-1185">Reference proteome</keyword>
<keyword evidence="13" id="KW-0472">Membrane</keyword>
<name>G7E638_MIXOS</name>
<keyword evidence="9" id="KW-0999">Mitochondrion inner membrane</keyword>
<dbReference type="InterPro" id="IPR008011">
    <property type="entry name" value="Complex1_LYR_dom"/>
</dbReference>
<evidence type="ECO:0000256" key="12">
    <source>
        <dbReference type="ARBA" id="ARBA00023128"/>
    </source>
</evidence>
<evidence type="ECO:0000256" key="3">
    <source>
        <dbReference type="ARBA" id="ARBA00009508"/>
    </source>
</evidence>
<dbReference type="RefSeq" id="XP_014569008.1">
    <property type="nucleotide sequence ID" value="XM_014713522.1"/>
</dbReference>
<evidence type="ECO:0000256" key="11">
    <source>
        <dbReference type="ARBA" id="ARBA00022990"/>
    </source>
</evidence>
<evidence type="ECO:0000313" key="17">
    <source>
        <dbReference type="EMBL" id="GAA98298.1"/>
    </source>
</evidence>
<evidence type="ECO:0000256" key="8">
    <source>
        <dbReference type="ARBA" id="ARBA00022660"/>
    </source>
</evidence>
<dbReference type="EMBL" id="BABT02000150">
    <property type="protein sequence ID" value="GAA98298.1"/>
    <property type="molecule type" value="Genomic_DNA"/>
</dbReference>
<dbReference type="InterPro" id="IPR045292">
    <property type="entry name" value="Complex1_LYR_NDUFB9_LYRM3"/>
</dbReference>
<comment type="function">
    <text evidence="1">Accessory subunit of the mitochondrial membrane respiratory chain NADH dehydrogenase (Complex I), that is believed to be not involved in catalysis. Complex I functions in the transfer of electrons from NADH to the respiratory chain. The immediate electron acceptor for the enzyme is believed to be ubiquinone.</text>
</comment>
<dbReference type="GO" id="GO:0006120">
    <property type="term" value="P:mitochondrial electron transport, NADH to ubiquinone"/>
    <property type="evidence" value="ECO:0007669"/>
    <property type="project" value="InterPro"/>
</dbReference>
<protein>
    <recommendedName>
        <fullName evidence="5">NADH dehydrogenase [ubiquinone] 1 beta subcomplex subunit 9</fullName>
    </recommendedName>
    <alternativeName>
        <fullName evidence="14">Complex I-B22</fullName>
    </alternativeName>
    <alternativeName>
        <fullName evidence="15">NADH-ubiquinone oxidoreductase B22 subunit</fullName>
    </alternativeName>
</protein>
<keyword evidence="11" id="KW-0007">Acetylation</keyword>
<sequence>MPAVTPFSVAHRRYIQLLYRKALKHSLNWYIRRDAWRQRSIEIRAAFESNRHVKDPRAIAVLLADAEKQVAELEHPDPIRPPMLAEGTKWERNIPPKMFSAAEKKEALDAFLHH</sequence>
<keyword evidence="10" id="KW-0249">Electron transport</keyword>
<dbReference type="AlphaFoldDB" id="G7E638"/>
<evidence type="ECO:0000256" key="9">
    <source>
        <dbReference type="ARBA" id="ARBA00022792"/>
    </source>
</evidence>
<dbReference type="PANTHER" id="PTHR12868">
    <property type="entry name" value="NADH-UBIQUINONE OXIDOREDUCTASE B22 SUBUNIT"/>
    <property type="match status" value="1"/>
</dbReference>
<gene>
    <name evidence="17" type="primary">Mo04982</name>
    <name evidence="17" type="ORF">E5Q_04982</name>
</gene>